<evidence type="ECO:0000256" key="2">
    <source>
        <dbReference type="SAM" id="SignalP"/>
    </source>
</evidence>
<dbReference type="GeneID" id="98062325"/>
<organism evidence="4 5">
    <name type="scientific">Monoglobus pectinilyticus</name>
    <dbReference type="NCBI Taxonomy" id="1981510"/>
    <lineage>
        <taxon>Bacteria</taxon>
        <taxon>Bacillati</taxon>
        <taxon>Bacillota</taxon>
        <taxon>Clostridia</taxon>
        <taxon>Monoglobales</taxon>
        <taxon>Monoglobaceae</taxon>
        <taxon>Monoglobus</taxon>
    </lineage>
</organism>
<dbReference type="KEGG" id="mpec:B9O19_00908"/>
<accession>A0A2K9P1E5</accession>
<sequence length="926" mass="104013">MSNIKRVISMLLAAAMILSMSTFVAFAEDSTTNEEAADAVLSSAAGTELASMPNDDVQYADAYKFDYSMGLFEMLEDGYWQNEKVTRAEFATIVAKMLKANTAGYPRYGSSPYVDIDASNFAYSSVCYLTEIGILSGDGNSEFRPNDPILVNEASKMIMCALGYQDACEITNGGFPNGYTTFALRQGIYNGLSLSYTDSMTAMQMAKMVRNAMEAYLMETVVYRADGTADVRVSDSKTLLTETYKIKNETGYVEGTYFSYLTGSEVDLENEVIIDGTCYQFSDNYDMESLLGYEVNYYYMEDVSGYRRDYIAYCEPRKDKNKEYDIMAKDIVSLTADKIVYTDSNDKEKTLTFDGSTLISYNGKPYYELSDVSTVIKEGHVKVVTHESSTKASAVMIQEQFDGLFDRYNKSTYQVIFQNSMTVTLPELKFDTSYHTRLTLDGKTITPEELLKNDAITYCVSKDGQYIRGYVSRNVVSGTISTTRTEQYTAGEYKVVTLAGNEYIVSAYCVKDITSGFTSDFQITYDGRLLGTNTSTSNNGNYGYLIKFAAGDDVFESNFRVKILDKTGKINEYVSASKVNTNVMEKDDNSGRTDEAQQRSASFIINSGAFADAQLVVYEINSEGKLKTLYKAVDFTENYDADDDLGFGKYFSGEGRYSRSLIGNCAIEDSTIIFDVPFVDRDRDEDYTVLTKQDLADGSYTADIYDLNRGVANVMVIQDKEPTTLDQTADTLVVDKFATAWDEEKQEKVLEVNGWSKGEYISLKVDDDVSQVDPITPTETMANDKKDIKDLVRGDVIQYNLGSNGYLYTYRVLFNYTYRTSGGGYFESSTSQRDRLGVNNYKITNDKLMTVFGEVRKVFDYFMVESANVADGRFYRAYPTTDVNLYIYDTSKDEITIGEPFDIEPGNQVFIRTKYIDQAIDMLVIQ</sequence>
<evidence type="ECO:0000259" key="3">
    <source>
        <dbReference type="PROSITE" id="PS51272"/>
    </source>
</evidence>
<keyword evidence="2" id="KW-0732">Signal</keyword>
<protein>
    <submittedName>
        <fullName evidence="4">S-layer domain-containing protein</fullName>
    </submittedName>
</protein>
<name>A0A2K9P1E5_9FIRM</name>
<evidence type="ECO:0000313" key="4">
    <source>
        <dbReference type="EMBL" id="AUO19082.1"/>
    </source>
</evidence>
<evidence type="ECO:0000313" key="5">
    <source>
        <dbReference type="Proteomes" id="UP000235589"/>
    </source>
</evidence>
<dbReference type="Pfam" id="PF00395">
    <property type="entry name" value="SLH"/>
    <property type="match status" value="1"/>
</dbReference>
<dbReference type="EMBL" id="CP020991">
    <property type="protein sequence ID" value="AUO19082.1"/>
    <property type="molecule type" value="Genomic_DNA"/>
</dbReference>
<reference evidence="4 5" key="1">
    <citation type="submission" date="2017-04" db="EMBL/GenBank/DDBJ databases">
        <title>Monoglobus pectinilyticus 14 draft genome.</title>
        <authorList>
            <person name="Kim C."/>
            <person name="Rosendale D.I."/>
            <person name="Kelly W.J."/>
            <person name="Tannock G.W."/>
            <person name="Patchett M.L."/>
            <person name="Jordens J.Z."/>
        </authorList>
    </citation>
    <scope>NUCLEOTIDE SEQUENCE [LARGE SCALE GENOMIC DNA]</scope>
    <source>
        <strain evidence="4 5">14</strain>
    </source>
</reference>
<dbReference type="RefSeq" id="WP_102365313.1">
    <property type="nucleotide sequence ID" value="NZ_CP020991.1"/>
</dbReference>
<feature type="domain" description="SLH" evidence="3">
    <location>
        <begin position="109"/>
        <end position="172"/>
    </location>
</feature>
<keyword evidence="5" id="KW-1185">Reference proteome</keyword>
<dbReference type="InterPro" id="IPR001119">
    <property type="entry name" value="SLH_dom"/>
</dbReference>
<dbReference type="PROSITE" id="PS51272">
    <property type="entry name" value="SLH"/>
    <property type="match status" value="1"/>
</dbReference>
<feature type="chain" id="PRO_5014979259" evidence="2">
    <location>
        <begin position="28"/>
        <end position="926"/>
    </location>
</feature>
<dbReference type="AlphaFoldDB" id="A0A2K9P1E5"/>
<feature type="signal peptide" evidence="2">
    <location>
        <begin position="1"/>
        <end position="27"/>
    </location>
</feature>
<dbReference type="Proteomes" id="UP000235589">
    <property type="component" value="Chromosome"/>
</dbReference>
<dbReference type="OrthoDB" id="1706086at2"/>
<proteinExistence type="predicted"/>
<keyword evidence="1" id="KW-0677">Repeat</keyword>
<gene>
    <name evidence="4" type="ORF">B9O19_00908</name>
</gene>
<evidence type="ECO:0000256" key="1">
    <source>
        <dbReference type="ARBA" id="ARBA00022737"/>
    </source>
</evidence>